<dbReference type="Gene3D" id="1.10.510.10">
    <property type="entry name" value="Transferase(Phosphotransferase) domain 1"/>
    <property type="match status" value="1"/>
</dbReference>
<dbReference type="PROSITE" id="PS50011">
    <property type="entry name" value="PROTEIN_KINASE_DOM"/>
    <property type="match status" value="1"/>
</dbReference>
<feature type="non-terminal residue" evidence="2">
    <location>
        <position position="1"/>
    </location>
</feature>
<dbReference type="InterPro" id="IPR011990">
    <property type="entry name" value="TPR-like_helical_dom_sf"/>
</dbReference>
<proteinExistence type="predicted"/>
<dbReference type="CDD" id="cd14014">
    <property type="entry name" value="STKc_PknB_like"/>
    <property type="match status" value="1"/>
</dbReference>
<dbReference type="SMART" id="SM00220">
    <property type="entry name" value="S_TKc"/>
    <property type="match status" value="1"/>
</dbReference>
<dbReference type="Pfam" id="PF00069">
    <property type="entry name" value="Pkinase"/>
    <property type="match status" value="1"/>
</dbReference>
<organism evidence="2 3">
    <name type="scientific">candidate division CSSED10-310 bacterium</name>
    <dbReference type="NCBI Taxonomy" id="2855610"/>
    <lineage>
        <taxon>Bacteria</taxon>
        <taxon>Bacteria division CSSED10-310</taxon>
    </lineage>
</organism>
<dbReference type="InterPro" id="IPR027417">
    <property type="entry name" value="P-loop_NTPase"/>
</dbReference>
<accession>A0ABV6Z4K8</accession>
<dbReference type="Pfam" id="PF13181">
    <property type="entry name" value="TPR_8"/>
    <property type="match status" value="1"/>
</dbReference>
<keyword evidence="3" id="KW-1185">Reference proteome</keyword>
<dbReference type="Pfam" id="PF13191">
    <property type="entry name" value="AAA_16"/>
    <property type="match status" value="1"/>
</dbReference>
<evidence type="ECO:0000313" key="3">
    <source>
        <dbReference type="Proteomes" id="UP001594351"/>
    </source>
</evidence>
<dbReference type="PROSITE" id="PS00108">
    <property type="entry name" value="PROTEIN_KINASE_ST"/>
    <property type="match status" value="1"/>
</dbReference>
<name>A0ABV6Z4K8_UNCC1</name>
<comment type="caution">
    <text evidence="2">The sequence shown here is derived from an EMBL/GenBank/DDBJ whole genome shotgun (WGS) entry which is preliminary data.</text>
</comment>
<dbReference type="InterPro" id="IPR041664">
    <property type="entry name" value="AAA_16"/>
</dbReference>
<dbReference type="PANTHER" id="PTHR10098:SF108">
    <property type="entry name" value="TETRATRICOPEPTIDE REPEAT PROTEIN 28"/>
    <property type="match status" value="1"/>
</dbReference>
<dbReference type="Gene3D" id="3.40.50.300">
    <property type="entry name" value="P-loop containing nucleotide triphosphate hydrolases"/>
    <property type="match status" value="1"/>
</dbReference>
<dbReference type="Pfam" id="PF13424">
    <property type="entry name" value="TPR_12"/>
    <property type="match status" value="4"/>
</dbReference>
<protein>
    <submittedName>
        <fullName evidence="2">Tetratricopeptide repeat protein</fullName>
    </submittedName>
</protein>
<evidence type="ECO:0000313" key="2">
    <source>
        <dbReference type="EMBL" id="MFC1853387.1"/>
    </source>
</evidence>
<dbReference type="PANTHER" id="PTHR10098">
    <property type="entry name" value="RAPSYN-RELATED"/>
    <property type="match status" value="1"/>
</dbReference>
<dbReference type="Proteomes" id="UP001594351">
    <property type="component" value="Unassembled WGS sequence"/>
</dbReference>
<sequence>TLSEHCQTFQEVRPDVSTHQLLPGTVTNPDPVFKEKSPWMTAPGTPTELSLPEADTVSVESGDTWSGLVISRQRLQKILTLIGRICVPLAFLHGQGIVHRDLKPDNILVRPDEMPVIVDLGILHRFSREMSRETLEVEGRIQGTLYYMAPEQIRGELVDARADLYSLGCILYELLTGYPPFTAKSAYSIILGHLQADPKPLSDVVPEIPADLDNLISQLLQKNPRKRIGYAEDVIHALARLGMPVDPGDLPGHSYIYRPGLAGREDQFASLRLKLNQLEAGRGSLILIDGESGVGKTRMVMEFVREAVQRQALVLTGECFEHGASPLEAFQKPLQAIADRCLERGAAETERILGPLGKELALYEPSLEHVPGLHDYPDPTPLPPAAAQQRLFRILAETLSRYREQKPLLIVIDDLQWADNLALEFLKYTSQAEFLARNPILIVGSYRSEEASNELLELLHEKTVVHLLLNRLNQEAIGEMVQDMLALNKPPPKFTAFLARHSEGIPFYVAEYIRLAVDQGMLWRNRAGEWEISDCVGTESDVIYEKLPLPHALKELVMRRFEVLSAVAHTLLKACAVLGREASLSLLAHMTKLPEDDFMDAVKEVLHRHILAEGKGDTIRYVHDKIREVYYQGLTAADARHLHRTAAENIEVLHHNELDAFLGALAYHWDQAGLVDKARPYYLAAARRAKDQYALDDSERFYHAFLNLVFSPTTESITARNELNWNVLYRRGLMVAAEAGYEQSLQEARHIGDRGLEGMTLTALAAVYEGQNRIEEAKTTAEQAMIIHREVGNRLKEGITLENLAILYNRQGYLEQACTFYEQALTIFREIDNRDEEAIVLGNLAILHRQQGSIDKALSSCQQALTIFRQGGNKINEGHTLSTLASLFKIQGQREKAKAACQKALAIARETGDRRFEGVVMVNLAILHQESDQMGKAFKLTSQALLLLQEVGDKHVEAGALYTLGEFHQISGQPEKARVCYEQALSIKRAVSDRLGQGQILQSLASLHKNKGQFERAIALLEQSLAIARKSGSPRYEGTALLELAIIFQEQGFSEKAQKIYYQALEIFQAANELLNQSITLGNIGTLNCELDRLDQAGKNYEQAFALARETADRQRQGIILSNMAQLRHKKGRTDEARSLFEQALARLSTERDSRQRGITLCQYATLTRHRGEFEHAEKLARAGTNLLHDIGETLELAKGICEAGHIQLAGFTSAQSLLTEVEELVSTMDVGPHSLLHKKVIKLQRAQAALSSGNHDLLWRGKLKQDLPNSRCR</sequence>
<evidence type="ECO:0000259" key="1">
    <source>
        <dbReference type="PROSITE" id="PS50011"/>
    </source>
</evidence>
<dbReference type="SUPFAM" id="SSF52540">
    <property type="entry name" value="P-loop containing nucleoside triphosphate hydrolases"/>
    <property type="match status" value="1"/>
</dbReference>
<dbReference type="InterPro" id="IPR019734">
    <property type="entry name" value="TPR_rpt"/>
</dbReference>
<dbReference type="InterPro" id="IPR008271">
    <property type="entry name" value="Ser/Thr_kinase_AS"/>
</dbReference>
<dbReference type="InterPro" id="IPR000719">
    <property type="entry name" value="Prot_kinase_dom"/>
</dbReference>
<reference evidence="2 3" key="1">
    <citation type="submission" date="2024-09" db="EMBL/GenBank/DDBJ databases">
        <title>Laminarin stimulates single cell rates of sulfate reduction while oxygen inhibits transcriptomic activity in coastal marine sediment.</title>
        <authorList>
            <person name="Lindsay M."/>
            <person name="Orcutt B."/>
            <person name="Emerson D."/>
            <person name="Stepanauskas R."/>
            <person name="D'Angelo T."/>
        </authorList>
    </citation>
    <scope>NUCLEOTIDE SEQUENCE [LARGE SCALE GENOMIC DNA]</scope>
    <source>
        <strain evidence="2">SAG AM-311-K15</strain>
    </source>
</reference>
<dbReference type="SUPFAM" id="SSF56112">
    <property type="entry name" value="Protein kinase-like (PK-like)"/>
    <property type="match status" value="1"/>
</dbReference>
<dbReference type="SMART" id="SM00028">
    <property type="entry name" value="TPR"/>
    <property type="match status" value="10"/>
</dbReference>
<feature type="domain" description="Protein kinase" evidence="1">
    <location>
        <begin position="1"/>
        <end position="239"/>
    </location>
</feature>
<dbReference type="InterPro" id="IPR011009">
    <property type="entry name" value="Kinase-like_dom_sf"/>
</dbReference>
<dbReference type="SUPFAM" id="SSF48452">
    <property type="entry name" value="TPR-like"/>
    <property type="match status" value="3"/>
</dbReference>
<dbReference type="EMBL" id="JBHPBY010000488">
    <property type="protein sequence ID" value="MFC1853387.1"/>
    <property type="molecule type" value="Genomic_DNA"/>
</dbReference>
<gene>
    <name evidence="2" type="ORF">ACFL27_24585</name>
</gene>
<dbReference type="Gene3D" id="1.25.40.10">
    <property type="entry name" value="Tetratricopeptide repeat domain"/>
    <property type="match status" value="3"/>
</dbReference>